<accession>A0A0K2TSK2</accession>
<dbReference type="EMBL" id="HACA01011632">
    <property type="protein sequence ID" value="CDW28993.1"/>
    <property type="molecule type" value="Transcribed_RNA"/>
</dbReference>
<proteinExistence type="predicted"/>
<reference evidence="1" key="1">
    <citation type="submission" date="2014-05" db="EMBL/GenBank/DDBJ databases">
        <authorList>
            <person name="Chronopoulou M."/>
        </authorList>
    </citation>
    <scope>NUCLEOTIDE SEQUENCE</scope>
    <source>
        <tissue evidence="1">Whole organism</tissue>
    </source>
</reference>
<dbReference type="AlphaFoldDB" id="A0A0K2TSK2"/>
<name>A0A0K2TSK2_LEPSM</name>
<organism evidence="1">
    <name type="scientific">Lepeophtheirus salmonis</name>
    <name type="common">Salmon louse</name>
    <name type="synonym">Caligus salmonis</name>
    <dbReference type="NCBI Taxonomy" id="72036"/>
    <lineage>
        <taxon>Eukaryota</taxon>
        <taxon>Metazoa</taxon>
        <taxon>Ecdysozoa</taxon>
        <taxon>Arthropoda</taxon>
        <taxon>Crustacea</taxon>
        <taxon>Multicrustacea</taxon>
        <taxon>Hexanauplia</taxon>
        <taxon>Copepoda</taxon>
        <taxon>Siphonostomatoida</taxon>
        <taxon>Caligidae</taxon>
        <taxon>Lepeophtheirus</taxon>
    </lineage>
</organism>
<protein>
    <submittedName>
        <fullName evidence="1">Uncharacterized protein</fullName>
    </submittedName>
</protein>
<sequence length="66" mass="7811">MLITPSIWHFSTIKYVNVFHYFIVEIHFPYFQSNLQELQGVKLSNLLMQTDVYSSTTSINVLHTQF</sequence>
<evidence type="ECO:0000313" key="1">
    <source>
        <dbReference type="EMBL" id="CDW28993.1"/>
    </source>
</evidence>